<evidence type="ECO:0000256" key="5">
    <source>
        <dbReference type="ARBA" id="ARBA00022982"/>
    </source>
</evidence>
<protein>
    <recommendedName>
        <fullName evidence="6">Ion-translocating oxidoreductase complex subunit G</fullName>
        <ecNumber evidence="6">7.-.-.-</ecNumber>
    </recommendedName>
    <alternativeName>
        <fullName evidence="6">Rnf electron transport complex subunit G</fullName>
    </alternativeName>
</protein>
<evidence type="ECO:0000313" key="10">
    <source>
        <dbReference type="Proteomes" id="UP000001661"/>
    </source>
</evidence>
<dbReference type="OrthoDB" id="9794010at2"/>
<evidence type="ECO:0000256" key="6">
    <source>
        <dbReference type="HAMAP-Rule" id="MF_00479"/>
    </source>
</evidence>
<dbReference type="PIRSF" id="PIRSF006091">
    <property type="entry name" value="E_trnsport_RnfG"/>
    <property type="match status" value="1"/>
</dbReference>
<feature type="modified residue" description="FMN phosphoryl threonine" evidence="6">
    <location>
        <position position="156"/>
    </location>
</feature>
<keyword evidence="4 6" id="KW-0288">FMN</keyword>
<evidence type="ECO:0000259" key="8">
    <source>
        <dbReference type="SMART" id="SM00900"/>
    </source>
</evidence>
<evidence type="ECO:0000256" key="2">
    <source>
        <dbReference type="ARBA" id="ARBA00022553"/>
    </source>
</evidence>
<dbReference type="EC" id="7.-.-.-" evidence="6"/>
<dbReference type="Pfam" id="PF04205">
    <property type="entry name" value="FMN_bind"/>
    <property type="match status" value="1"/>
</dbReference>
<keyword evidence="6" id="KW-1003">Cell membrane</keyword>
<dbReference type="AlphaFoldDB" id="D9QV19"/>
<dbReference type="GO" id="GO:0022900">
    <property type="term" value="P:electron transport chain"/>
    <property type="evidence" value="ECO:0007669"/>
    <property type="project" value="UniProtKB-UniRule"/>
</dbReference>
<evidence type="ECO:0000256" key="7">
    <source>
        <dbReference type="SAM" id="Phobius"/>
    </source>
</evidence>
<dbReference type="InterPro" id="IPR010209">
    <property type="entry name" value="Ion_transpt_RnfG/RsxG"/>
</dbReference>
<evidence type="ECO:0000256" key="4">
    <source>
        <dbReference type="ARBA" id="ARBA00022643"/>
    </source>
</evidence>
<comment type="cofactor">
    <cofactor evidence="6">
        <name>FMN</name>
        <dbReference type="ChEBI" id="CHEBI:58210"/>
    </cofactor>
</comment>
<dbReference type="KEGG" id="aar:Acear_0535"/>
<keyword evidence="10" id="KW-1185">Reference proteome</keyword>
<proteinExistence type="inferred from homology"/>
<dbReference type="HOGENOM" id="CLU_077882_2_2_9"/>
<dbReference type="InterPro" id="IPR007329">
    <property type="entry name" value="FMN-bd"/>
</dbReference>
<organism evidence="9 10">
    <name type="scientific">Acetohalobium arabaticum (strain ATCC 49924 / DSM 5501 / Z-7288)</name>
    <dbReference type="NCBI Taxonomy" id="574087"/>
    <lineage>
        <taxon>Bacteria</taxon>
        <taxon>Bacillati</taxon>
        <taxon>Bacillota</taxon>
        <taxon>Clostridia</taxon>
        <taxon>Halanaerobiales</taxon>
        <taxon>Halobacteroidaceae</taxon>
        <taxon>Acetohalobium</taxon>
    </lineage>
</organism>
<feature type="transmembrane region" description="Helical" evidence="7">
    <location>
        <begin position="12"/>
        <end position="31"/>
    </location>
</feature>
<dbReference type="NCBIfam" id="TIGR01947">
    <property type="entry name" value="rnfG"/>
    <property type="match status" value="1"/>
</dbReference>
<dbReference type="HAMAP" id="MF_00479">
    <property type="entry name" value="RsxG_RnfG"/>
    <property type="match status" value="1"/>
</dbReference>
<dbReference type="eggNOG" id="COG4659">
    <property type="taxonomic scope" value="Bacteria"/>
</dbReference>
<keyword evidence="5 6" id="KW-0249">Electron transport</keyword>
<dbReference type="GO" id="GO:0010181">
    <property type="term" value="F:FMN binding"/>
    <property type="evidence" value="ECO:0007669"/>
    <property type="project" value="InterPro"/>
</dbReference>
<keyword evidence="3 6" id="KW-0285">Flavoprotein</keyword>
<comment type="function">
    <text evidence="6">Part of a membrane-bound complex that couples electron transfer with translocation of ions across the membrane.</text>
</comment>
<dbReference type="GO" id="GO:0005886">
    <property type="term" value="C:plasma membrane"/>
    <property type="evidence" value="ECO:0007669"/>
    <property type="project" value="UniProtKB-SubCell"/>
</dbReference>
<comment type="subcellular location">
    <subcellularLocation>
        <location evidence="6">Cell membrane</location>
        <topology evidence="6">Single-pass membrane protein</topology>
    </subcellularLocation>
</comment>
<evidence type="ECO:0000256" key="1">
    <source>
        <dbReference type="ARBA" id="ARBA00022448"/>
    </source>
</evidence>
<dbReference type="RefSeq" id="WP_013277524.1">
    <property type="nucleotide sequence ID" value="NC_014378.1"/>
</dbReference>
<dbReference type="EMBL" id="CP002105">
    <property type="protein sequence ID" value="ADL12078.1"/>
    <property type="molecule type" value="Genomic_DNA"/>
</dbReference>
<dbReference type="GO" id="GO:0009055">
    <property type="term" value="F:electron transfer activity"/>
    <property type="evidence" value="ECO:0007669"/>
    <property type="project" value="InterPro"/>
</dbReference>
<accession>D9QV19</accession>
<dbReference type="PANTHER" id="PTHR36118">
    <property type="entry name" value="ION-TRANSLOCATING OXIDOREDUCTASE COMPLEX SUBUNIT G"/>
    <property type="match status" value="1"/>
</dbReference>
<gene>
    <name evidence="6" type="primary">rnfG</name>
    <name evidence="9" type="ordered locus">Acear_0535</name>
</gene>
<keyword evidence="1 6" id="KW-0813">Transport</keyword>
<comment type="similarity">
    <text evidence="6">Belongs to the RnfG family.</text>
</comment>
<name>D9QV19_ACEAZ</name>
<comment type="subunit">
    <text evidence="6">The complex is composed of six subunits: RnfA, RnfB, RnfC, RnfD, RnfE and RnfG.</text>
</comment>
<keyword evidence="6 7" id="KW-1133">Transmembrane helix</keyword>
<dbReference type="SMART" id="SM00900">
    <property type="entry name" value="FMN_bind"/>
    <property type="match status" value="1"/>
</dbReference>
<feature type="domain" description="FMN-binding" evidence="8">
    <location>
        <begin position="89"/>
        <end position="173"/>
    </location>
</feature>
<dbReference type="Proteomes" id="UP000001661">
    <property type="component" value="Chromosome"/>
</dbReference>
<keyword evidence="6 7" id="KW-0812">Transmembrane</keyword>
<keyword evidence="6" id="KW-1278">Translocase</keyword>
<keyword evidence="6 7" id="KW-0472">Membrane</keyword>
<sequence length="182" mass="19837">MAQDDPKVKMIIVLTSIMIVSAAVLTGIFVFTKPKIEAHKVQAKKEAILEVLPGSEEYKTVNKNGLELYKGYDENGNLVGTAIQTEGSGFQSVIKLMLGLDLENDKILAVKVLSHKETPGLGARMTEPWFQDQFKEKEFSDEFKAKEDVEAIAGSTISSQSVADIIENTIEKVESATEGGGE</sequence>
<keyword evidence="2 6" id="KW-0597">Phosphoprotein</keyword>
<dbReference type="STRING" id="574087.Acear_0535"/>
<dbReference type="PANTHER" id="PTHR36118:SF1">
    <property type="entry name" value="ION-TRANSLOCATING OXIDOREDUCTASE COMPLEX SUBUNIT G"/>
    <property type="match status" value="1"/>
</dbReference>
<evidence type="ECO:0000313" key="9">
    <source>
        <dbReference type="EMBL" id="ADL12078.1"/>
    </source>
</evidence>
<reference evidence="9 10" key="1">
    <citation type="journal article" date="2010" name="Stand. Genomic Sci.">
        <title>Complete genome sequence of Acetohalobium arabaticum type strain (Z-7288).</title>
        <authorList>
            <person name="Sikorski J."/>
            <person name="Lapidus A."/>
            <person name="Chertkov O."/>
            <person name="Lucas S."/>
            <person name="Copeland A."/>
            <person name="Glavina Del Rio T."/>
            <person name="Nolan M."/>
            <person name="Tice H."/>
            <person name="Cheng J.F."/>
            <person name="Han C."/>
            <person name="Brambilla E."/>
            <person name="Pitluck S."/>
            <person name="Liolios K."/>
            <person name="Ivanova N."/>
            <person name="Mavromatis K."/>
            <person name="Mikhailova N."/>
            <person name="Pati A."/>
            <person name="Bruce D."/>
            <person name="Detter C."/>
            <person name="Tapia R."/>
            <person name="Goodwin L."/>
            <person name="Chen A."/>
            <person name="Palaniappan K."/>
            <person name="Land M."/>
            <person name="Hauser L."/>
            <person name="Chang Y.J."/>
            <person name="Jeffries C.D."/>
            <person name="Rohde M."/>
            <person name="Goker M."/>
            <person name="Spring S."/>
            <person name="Woyke T."/>
            <person name="Bristow J."/>
            <person name="Eisen J.A."/>
            <person name="Markowitz V."/>
            <person name="Hugenholtz P."/>
            <person name="Kyrpides N.C."/>
            <person name="Klenk H.P."/>
        </authorList>
    </citation>
    <scope>NUCLEOTIDE SEQUENCE [LARGE SCALE GENOMIC DNA]</scope>
    <source>
        <strain evidence="10">ATCC 49924 / DSM 5501 / Z-7288</strain>
    </source>
</reference>
<evidence type="ECO:0000256" key="3">
    <source>
        <dbReference type="ARBA" id="ARBA00022630"/>
    </source>
</evidence>